<keyword evidence="3" id="KW-0949">S-adenosyl-L-methionine</keyword>
<keyword evidence="4" id="KW-0819">tRNA processing</keyword>
<dbReference type="GO" id="GO:0008033">
    <property type="term" value="P:tRNA processing"/>
    <property type="evidence" value="ECO:0007669"/>
    <property type="project" value="UniProtKB-KW"/>
</dbReference>
<evidence type="ECO:0000256" key="2">
    <source>
        <dbReference type="ARBA" id="ARBA00022679"/>
    </source>
</evidence>
<evidence type="ECO:0000256" key="1">
    <source>
        <dbReference type="ARBA" id="ARBA00012386"/>
    </source>
</evidence>
<comment type="caution">
    <text evidence="7">The sequence shown here is derived from an EMBL/GenBank/DDBJ whole genome shotgun (WGS) entry which is preliminary data.</text>
</comment>
<evidence type="ECO:0000256" key="4">
    <source>
        <dbReference type="ARBA" id="ARBA00022694"/>
    </source>
</evidence>
<gene>
    <name evidence="7" type="ORF">Poly51_54840</name>
</gene>
<feature type="domain" description="DTW" evidence="6">
    <location>
        <begin position="2"/>
        <end position="173"/>
    </location>
</feature>
<reference evidence="7 8" key="1">
    <citation type="submission" date="2019-02" db="EMBL/GenBank/DDBJ databases">
        <title>Deep-cultivation of Planctomycetes and their phenomic and genomic characterization uncovers novel biology.</title>
        <authorList>
            <person name="Wiegand S."/>
            <person name="Jogler M."/>
            <person name="Boedeker C."/>
            <person name="Pinto D."/>
            <person name="Vollmers J."/>
            <person name="Rivas-Marin E."/>
            <person name="Kohn T."/>
            <person name="Peeters S.H."/>
            <person name="Heuer A."/>
            <person name="Rast P."/>
            <person name="Oberbeckmann S."/>
            <person name="Bunk B."/>
            <person name="Jeske O."/>
            <person name="Meyerdierks A."/>
            <person name="Storesund J.E."/>
            <person name="Kallscheuer N."/>
            <person name="Luecker S."/>
            <person name="Lage O.M."/>
            <person name="Pohl T."/>
            <person name="Merkel B.J."/>
            <person name="Hornburger P."/>
            <person name="Mueller R.-W."/>
            <person name="Bruemmer F."/>
            <person name="Labrenz M."/>
            <person name="Spormann A.M."/>
            <person name="Op Den Camp H."/>
            <person name="Overmann J."/>
            <person name="Amann R."/>
            <person name="Jetten M.S.M."/>
            <person name="Mascher T."/>
            <person name="Medema M.H."/>
            <person name="Devos D.P."/>
            <person name="Kaster A.-K."/>
            <person name="Ovreas L."/>
            <person name="Rohde M."/>
            <person name="Galperin M.Y."/>
            <person name="Jogler C."/>
        </authorList>
    </citation>
    <scope>NUCLEOTIDE SEQUENCE [LARGE SCALE GENOMIC DNA]</scope>
    <source>
        <strain evidence="7 8">Poly51</strain>
    </source>
</reference>
<sequence>MPRVNNRTDVLILQHRREREHPFNTARIVDMALDRCRLMVDHNDALARRLGDITLAPDAALLYPTDEAPLLMELAPELRPSQLVVLDGTWHHTKTLMRDIPRLQQLRQVRLAPPKPGNYRIRREPNDHALSTLEAVIAALAENEPDTLGLSEQLSALMQAFNGMVDQQLQCPKSNWRANQRRTPGAANVPRLLLGDQSDVVVAYGEQQQGDYRSDAPPPPKGEPPRPVYWVAQRMVSGETFEMVIDNDCLHDAYFADRLQLSPSQIGSAVTLDQFRSHWQNFLHPTDTIVVPGPGTAKLLSANQLCDNTCLILKSINAPESPEIESTDPINPTRAAARLANAIAKTIRYGKS</sequence>
<dbReference type="InterPro" id="IPR005636">
    <property type="entry name" value="DTW"/>
</dbReference>
<dbReference type="InterPro" id="IPR039262">
    <property type="entry name" value="DTWD2/TAPT"/>
</dbReference>
<comment type="similarity">
    <text evidence="5">Belongs to the TDD superfamily. DTWD2 family.</text>
</comment>
<keyword evidence="8" id="KW-1185">Reference proteome</keyword>
<accession>A0A5C6EFR2</accession>
<evidence type="ECO:0000256" key="3">
    <source>
        <dbReference type="ARBA" id="ARBA00022691"/>
    </source>
</evidence>
<dbReference type="PANTHER" id="PTHR21392">
    <property type="entry name" value="TRNA-URIDINE AMINOCARBOXYPROPYLTRANSFERASE 2"/>
    <property type="match status" value="1"/>
</dbReference>
<evidence type="ECO:0000313" key="7">
    <source>
        <dbReference type="EMBL" id="TWU46089.1"/>
    </source>
</evidence>
<organism evidence="7 8">
    <name type="scientific">Rubripirellula tenax</name>
    <dbReference type="NCBI Taxonomy" id="2528015"/>
    <lineage>
        <taxon>Bacteria</taxon>
        <taxon>Pseudomonadati</taxon>
        <taxon>Planctomycetota</taxon>
        <taxon>Planctomycetia</taxon>
        <taxon>Pirellulales</taxon>
        <taxon>Pirellulaceae</taxon>
        <taxon>Rubripirellula</taxon>
    </lineage>
</organism>
<proteinExistence type="inferred from homology"/>
<dbReference type="SMART" id="SM01144">
    <property type="entry name" value="DTW"/>
    <property type="match status" value="1"/>
</dbReference>
<dbReference type="AlphaFoldDB" id="A0A5C6EFR2"/>
<dbReference type="EC" id="2.5.1.25" evidence="1"/>
<dbReference type="Proteomes" id="UP000318288">
    <property type="component" value="Unassembled WGS sequence"/>
</dbReference>
<evidence type="ECO:0000256" key="5">
    <source>
        <dbReference type="ARBA" id="ARBA00034489"/>
    </source>
</evidence>
<dbReference type="PANTHER" id="PTHR21392:SF0">
    <property type="entry name" value="TRNA-URIDINE AMINOCARBOXYPROPYLTRANSFERASE 2"/>
    <property type="match status" value="1"/>
</dbReference>
<keyword evidence="2" id="KW-0808">Transferase</keyword>
<name>A0A5C6EFR2_9BACT</name>
<dbReference type="EMBL" id="SJPW01000008">
    <property type="protein sequence ID" value="TWU46089.1"/>
    <property type="molecule type" value="Genomic_DNA"/>
</dbReference>
<evidence type="ECO:0000313" key="8">
    <source>
        <dbReference type="Proteomes" id="UP000318288"/>
    </source>
</evidence>
<dbReference type="Pfam" id="PF03942">
    <property type="entry name" value="DTW"/>
    <property type="match status" value="1"/>
</dbReference>
<protein>
    <recommendedName>
        <fullName evidence="1">tRNA-uridine aminocarboxypropyltransferase</fullName>
        <ecNumber evidence="1">2.5.1.25</ecNumber>
    </recommendedName>
</protein>
<dbReference type="GO" id="GO:0016432">
    <property type="term" value="F:tRNA-uridine aminocarboxypropyltransferase activity"/>
    <property type="evidence" value="ECO:0007669"/>
    <property type="project" value="UniProtKB-EC"/>
</dbReference>
<evidence type="ECO:0000259" key="6">
    <source>
        <dbReference type="SMART" id="SM01144"/>
    </source>
</evidence>